<proteinExistence type="predicted"/>
<feature type="compositionally biased region" description="Polar residues" evidence="1">
    <location>
        <begin position="14"/>
        <end position="26"/>
    </location>
</feature>
<evidence type="ECO:0000313" key="3">
    <source>
        <dbReference type="Proteomes" id="UP001153555"/>
    </source>
</evidence>
<comment type="caution">
    <text evidence="2">The sequence shown here is derived from an EMBL/GenBank/DDBJ whole genome shotgun (WGS) entry which is preliminary data.</text>
</comment>
<feature type="region of interest" description="Disordered" evidence="1">
    <location>
        <begin position="1"/>
        <end position="96"/>
    </location>
</feature>
<dbReference type="PANTHER" id="PTHR12785:SF6">
    <property type="entry name" value="SPLICING FACTOR 3B SUBUNIT 2"/>
    <property type="match status" value="1"/>
</dbReference>
<dbReference type="EMBL" id="CACSLK010016728">
    <property type="protein sequence ID" value="CAA0817897.1"/>
    <property type="molecule type" value="Genomic_DNA"/>
</dbReference>
<keyword evidence="3" id="KW-1185">Reference proteome</keyword>
<dbReference type="AlphaFoldDB" id="A0A9N7MWD1"/>
<feature type="compositionally biased region" description="Basic and acidic residues" evidence="1">
    <location>
        <begin position="121"/>
        <end position="140"/>
    </location>
</feature>
<feature type="compositionally biased region" description="Basic residues" evidence="1">
    <location>
        <begin position="38"/>
        <end position="48"/>
    </location>
</feature>
<sequence>MPVEVANVAPEVTSLPNGDLKSQNPSGAAKKSRESERRRRRRKQKKNKHSGDGGDDIDAAAEDANGTAEDSSKENSNPQKALEPVEVEYVPEDAELDGVLDDEFRKVFEKFKFLEPSATEENDKKDATAVDAPTKKKNSDSDDEEQETQQKEKGGISNKQKKIQRRMKIAELKQICSRPDVVEVKFYFIR</sequence>
<dbReference type="InterPro" id="IPR052584">
    <property type="entry name" value="U2_snRNP_Complex_Component"/>
</dbReference>
<dbReference type="PANTHER" id="PTHR12785">
    <property type="entry name" value="SPLICING FACTOR 3B"/>
    <property type="match status" value="1"/>
</dbReference>
<feature type="compositionally biased region" description="Acidic residues" evidence="1">
    <location>
        <begin position="85"/>
        <end position="96"/>
    </location>
</feature>
<feature type="region of interest" description="Disordered" evidence="1">
    <location>
        <begin position="115"/>
        <end position="163"/>
    </location>
</feature>
<evidence type="ECO:0000256" key="1">
    <source>
        <dbReference type="SAM" id="MobiDB-lite"/>
    </source>
</evidence>
<name>A0A9N7MWD1_STRHE</name>
<protein>
    <submittedName>
        <fullName evidence="2">Proline-rich spliceosome-associated (PSP) family protein</fullName>
    </submittedName>
</protein>
<reference evidence="2" key="1">
    <citation type="submission" date="2019-12" db="EMBL/GenBank/DDBJ databases">
        <authorList>
            <person name="Scholes J."/>
        </authorList>
    </citation>
    <scope>NUCLEOTIDE SEQUENCE</scope>
</reference>
<evidence type="ECO:0000313" key="2">
    <source>
        <dbReference type="EMBL" id="CAA0817897.1"/>
    </source>
</evidence>
<accession>A0A9N7MWD1</accession>
<dbReference type="OrthoDB" id="1746936at2759"/>
<organism evidence="2 3">
    <name type="scientific">Striga hermonthica</name>
    <name type="common">Purple witchweed</name>
    <name type="synonym">Buchnera hermonthica</name>
    <dbReference type="NCBI Taxonomy" id="68872"/>
    <lineage>
        <taxon>Eukaryota</taxon>
        <taxon>Viridiplantae</taxon>
        <taxon>Streptophyta</taxon>
        <taxon>Embryophyta</taxon>
        <taxon>Tracheophyta</taxon>
        <taxon>Spermatophyta</taxon>
        <taxon>Magnoliopsida</taxon>
        <taxon>eudicotyledons</taxon>
        <taxon>Gunneridae</taxon>
        <taxon>Pentapetalae</taxon>
        <taxon>asterids</taxon>
        <taxon>lamiids</taxon>
        <taxon>Lamiales</taxon>
        <taxon>Orobanchaceae</taxon>
        <taxon>Buchnereae</taxon>
        <taxon>Striga</taxon>
    </lineage>
</organism>
<gene>
    <name evidence="2" type="ORF">SHERM_17278</name>
</gene>
<dbReference type="Proteomes" id="UP001153555">
    <property type="component" value="Unassembled WGS sequence"/>
</dbReference>